<evidence type="ECO:0000256" key="2">
    <source>
        <dbReference type="ARBA" id="ARBA00022723"/>
    </source>
</evidence>
<dbReference type="Gene3D" id="3.20.20.60">
    <property type="entry name" value="Phosphoenolpyruvate-binding domains"/>
    <property type="match status" value="1"/>
</dbReference>
<dbReference type="PANTHER" id="PTHR32308:SF1">
    <property type="entry name" value="HPCH_HPAI ALDOLASE_CITRATE LYASE DOMAIN-CONTAINING PROTEIN"/>
    <property type="match status" value="1"/>
</dbReference>
<organism evidence="5 6">
    <name type="scientific">Rhodococcoides corynebacterioides</name>
    <dbReference type="NCBI Taxonomy" id="53972"/>
    <lineage>
        <taxon>Bacteria</taxon>
        <taxon>Bacillati</taxon>
        <taxon>Actinomycetota</taxon>
        <taxon>Actinomycetes</taxon>
        <taxon>Mycobacteriales</taxon>
        <taxon>Nocardiaceae</taxon>
        <taxon>Rhodococcoides</taxon>
    </lineage>
</organism>
<evidence type="ECO:0000256" key="1">
    <source>
        <dbReference type="ARBA" id="ARBA00001946"/>
    </source>
</evidence>
<sequence length="277" mass="29464">MIDARSFLYVPAVKPALFDKAASGPADAIILDLEDAVPLQHKDTARRDVAAWLDGRTDDSTAQVWVRVSPDFLDADLDVAVHPSVTGIVVAKCSQDTLERTVDEITDRGTDTLVVGLIETAATLRALDRVAAVPRVATFGIGEVDLLADLRITRSSGTRHVVDALRLDVVIGCAAAGLAAPIAPTSTNFRDLDEFARTTAAFVELGFRARTAVHPGQVSVINDALTPTDEQLAGARRLVDLFDRAAGGPTVDDDGRFVDEAVVRGARELLARAHLPA</sequence>
<evidence type="ECO:0000313" key="6">
    <source>
        <dbReference type="Proteomes" id="UP000825228"/>
    </source>
</evidence>
<dbReference type="SUPFAM" id="SSF51621">
    <property type="entry name" value="Phosphoenolpyruvate/pyruvate domain"/>
    <property type="match status" value="1"/>
</dbReference>
<gene>
    <name evidence="5" type="ORF">HQ603_07530</name>
</gene>
<dbReference type="InterPro" id="IPR015813">
    <property type="entry name" value="Pyrv/PenolPyrv_kinase-like_dom"/>
</dbReference>
<protein>
    <submittedName>
        <fullName evidence="5">CoA ester lyase</fullName>
    </submittedName>
</protein>
<feature type="domain" description="HpcH/HpaI aldolase/citrate lyase" evidence="4">
    <location>
        <begin position="5"/>
        <end position="215"/>
    </location>
</feature>
<keyword evidence="6" id="KW-1185">Reference proteome</keyword>
<dbReference type="RefSeq" id="WP_222683909.1">
    <property type="nucleotide sequence ID" value="NZ_JABUBT010000024.1"/>
</dbReference>
<accession>A0ABS7P2G4</accession>
<keyword evidence="5" id="KW-0456">Lyase</keyword>
<dbReference type="Pfam" id="PF03328">
    <property type="entry name" value="HpcH_HpaI"/>
    <property type="match status" value="1"/>
</dbReference>
<evidence type="ECO:0000259" key="4">
    <source>
        <dbReference type="Pfam" id="PF03328"/>
    </source>
</evidence>
<dbReference type="InterPro" id="IPR005000">
    <property type="entry name" value="Aldolase/citrate-lyase_domain"/>
</dbReference>
<dbReference type="InterPro" id="IPR011206">
    <property type="entry name" value="Citrate_lyase_beta/mcl1/mcl2"/>
</dbReference>
<proteinExistence type="predicted"/>
<dbReference type="InterPro" id="IPR040442">
    <property type="entry name" value="Pyrv_kinase-like_dom_sf"/>
</dbReference>
<evidence type="ECO:0000256" key="3">
    <source>
        <dbReference type="ARBA" id="ARBA00022842"/>
    </source>
</evidence>
<dbReference type="PIRSF" id="PIRSF015582">
    <property type="entry name" value="Cit_lyase_B"/>
    <property type="match status" value="1"/>
</dbReference>
<dbReference type="EMBL" id="JABUBU010000003">
    <property type="protein sequence ID" value="MBY6366600.1"/>
    <property type="molecule type" value="Genomic_DNA"/>
</dbReference>
<keyword evidence="3" id="KW-0460">Magnesium</keyword>
<dbReference type="Proteomes" id="UP000825228">
    <property type="component" value="Unassembled WGS sequence"/>
</dbReference>
<evidence type="ECO:0000313" key="5">
    <source>
        <dbReference type="EMBL" id="MBY6366600.1"/>
    </source>
</evidence>
<reference evidence="5 6" key="1">
    <citation type="submission" date="2020-06" db="EMBL/GenBank/DDBJ databases">
        <title>Taxonomy, biology and ecology of Rhodococcus bacteria occurring in California pistachio and other woody hosts as revealed by genome sequence analyses.</title>
        <authorList>
            <person name="Gai Y."/>
            <person name="Riely B."/>
        </authorList>
    </citation>
    <scope>NUCLEOTIDE SEQUENCE [LARGE SCALE GENOMIC DNA]</scope>
    <source>
        <strain evidence="5 6">BP-281</strain>
    </source>
</reference>
<comment type="cofactor">
    <cofactor evidence="1">
        <name>Mg(2+)</name>
        <dbReference type="ChEBI" id="CHEBI:18420"/>
    </cofactor>
</comment>
<name>A0ABS7P2G4_9NOCA</name>
<comment type="caution">
    <text evidence="5">The sequence shown here is derived from an EMBL/GenBank/DDBJ whole genome shotgun (WGS) entry which is preliminary data.</text>
</comment>
<dbReference type="GO" id="GO:0016829">
    <property type="term" value="F:lyase activity"/>
    <property type="evidence" value="ECO:0007669"/>
    <property type="project" value="UniProtKB-KW"/>
</dbReference>
<keyword evidence="2" id="KW-0479">Metal-binding</keyword>
<dbReference type="PANTHER" id="PTHR32308">
    <property type="entry name" value="LYASE BETA SUBUNIT, PUTATIVE (AFU_ORTHOLOGUE AFUA_4G13030)-RELATED"/>
    <property type="match status" value="1"/>
</dbReference>